<name>A0A0M0KKQ9_ALKHA</name>
<dbReference type="OMA" id="MHLDNTE"/>
<reference evidence="2" key="1">
    <citation type="submission" date="2015-08" db="EMBL/GenBank/DDBJ databases">
        <title>Complete DNA Sequence of Pseudomonas syringae pv. actinidiae, the Causal Agent of Kiwifruit Canker Disease.</title>
        <authorList>
            <person name="Rikkerink E.H.A."/>
            <person name="Fineran P.C."/>
        </authorList>
    </citation>
    <scope>NUCLEOTIDE SEQUENCE</scope>
    <source>
        <strain evidence="2">DSM 13666</strain>
    </source>
</reference>
<dbReference type="SUPFAM" id="SSF47336">
    <property type="entry name" value="ACP-like"/>
    <property type="match status" value="1"/>
</dbReference>
<proteinExistence type="predicted"/>
<dbReference type="PROSITE" id="PS50075">
    <property type="entry name" value="CARRIER"/>
    <property type="match status" value="1"/>
</dbReference>
<dbReference type="InterPro" id="IPR009081">
    <property type="entry name" value="PP-bd_ACP"/>
</dbReference>
<comment type="caution">
    <text evidence="2">The sequence shown here is derived from an EMBL/GenBank/DDBJ whole genome shotgun (WGS) entry which is preliminary data.</text>
</comment>
<sequence>MKSISEIKEIIKVNILIERLELEDIEADEIEDEEPLFGDGLGLDSVEALDVVAGVEAEFGVKVEGLEEEDVRKHFYSVATLSSFIEEQLKEKVGN</sequence>
<dbReference type="PATRIC" id="fig|136160.3.peg.2461"/>
<gene>
    <name evidence="2" type="ORF">AMD02_10360</name>
</gene>
<organism evidence="2">
    <name type="scientific">Halalkalibacterium halodurans</name>
    <name type="common">Bacillus halodurans</name>
    <dbReference type="NCBI Taxonomy" id="86665"/>
    <lineage>
        <taxon>Bacteria</taxon>
        <taxon>Bacillati</taxon>
        <taxon>Bacillota</taxon>
        <taxon>Bacilli</taxon>
        <taxon>Bacillales</taxon>
        <taxon>Bacillaceae</taxon>
        <taxon>Halalkalibacterium (ex Joshi et al. 2022)</taxon>
    </lineage>
</organism>
<dbReference type="InterPro" id="IPR036736">
    <property type="entry name" value="ACP-like_sf"/>
</dbReference>
<accession>A0A4Y7WNP2</accession>
<evidence type="ECO:0000259" key="1">
    <source>
        <dbReference type="PROSITE" id="PS50075"/>
    </source>
</evidence>
<protein>
    <submittedName>
        <fullName evidence="2">Acyl carrier protein</fullName>
    </submittedName>
</protein>
<dbReference type="EMBL" id="LILD01000001">
    <property type="protein sequence ID" value="KOO39197.1"/>
    <property type="molecule type" value="Genomic_DNA"/>
</dbReference>
<feature type="domain" description="Carrier" evidence="1">
    <location>
        <begin position="6"/>
        <end position="89"/>
    </location>
</feature>
<dbReference type="Gene3D" id="1.10.1200.10">
    <property type="entry name" value="ACP-like"/>
    <property type="match status" value="1"/>
</dbReference>
<dbReference type="RefSeq" id="WP_010898002.1">
    <property type="nucleotide sequence ID" value="NZ_CP040441.1"/>
</dbReference>
<dbReference type="Pfam" id="PF00550">
    <property type="entry name" value="PP-binding"/>
    <property type="match status" value="1"/>
</dbReference>
<accession>A0A0M0KKQ9</accession>
<dbReference type="AlphaFoldDB" id="A0A0M0KKQ9"/>
<dbReference type="GeneID" id="87597447"/>
<evidence type="ECO:0000313" key="2">
    <source>
        <dbReference type="EMBL" id="KOO39197.1"/>
    </source>
</evidence>